<organism evidence="2 3">
    <name type="scientific">Rubus argutus</name>
    <name type="common">Southern blackberry</name>
    <dbReference type="NCBI Taxonomy" id="59490"/>
    <lineage>
        <taxon>Eukaryota</taxon>
        <taxon>Viridiplantae</taxon>
        <taxon>Streptophyta</taxon>
        <taxon>Embryophyta</taxon>
        <taxon>Tracheophyta</taxon>
        <taxon>Spermatophyta</taxon>
        <taxon>Magnoliopsida</taxon>
        <taxon>eudicotyledons</taxon>
        <taxon>Gunneridae</taxon>
        <taxon>Pentapetalae</taxon>
        <taxon>rosids</taxon>
        <taxon>fabids</taxon>
        <taxon>Rosales</taxon>
        <taxon>Rosaceae</taxon>
        <taxon>Rosoideae</taxon>
        <taxon>Rosoideae incertae sedis</taxon>
        <taxon>Rubus</taxon>
    </lineage>
</organism>
<dbReference type="EMBL" id="JBEDUW010000006">
    <property type="protein sequence ID" value="KAK9920542.1"/>
    <property type="molecule type" value="Genomic_DNA"/>
</dbReference>
<protein>
    <submittedName>
        <fullName evidence="2">Uncharacterized protein</fullName>
    </submittedName>
</protein>
<name>A0AAW1W774_RUBAR</name>
<dbReference type="AlphaFoldDB" id="A0AAW1W774"/>
<accession>A0AAW1W774</accession>
<feature type="region of interest" description="Disordered" evidence="1">
    <location>
        <begin position="1"/>
        <end position="21"/>
    </location>
</feature>
<proteinExistence type="predicted"/>
<evidence type="ECO:0000313" key="3">
    <source>
        <dbReference type="Proteomes" id="UP001457282"/>
    </source>
</evidence>
<comment type="caution">
    <text evidence="2">The sequence shown here is derived from an EMBL/GenBank/DDBJ whole genome shotgun (WGS) entry which is preliminary data.</text>
</comment>
<evidence type="ECO:0000256" key="1">
    <source>
        <dbReference type="SAM" id="MobiDB-lite"/>
    </source>
</evidence>
<evidence type="ECO:0000313" key="2">
    <source>
        <dbReference type="EMBL" id="KAK9920542.1"/>
    </source>
</evidence>
<sequence length="135" mass="15252">MTASINMYDSPDRTACKTSPQQPRRHVFRARFYKPAVGEPLHEHGPEQTTKVSDTTVHDWVIPAGPTREQNLCAVSPVEGHVHHHPMVGSAAKRRRWWLSMHAVHAFESAPIDGTELRSFVVRYTRVLCGWGCIS</sequence>
<dbReference type="Proteomes" id="UP001457282">
    <property type="component" value="Unassembled WGS sequence"/>
</dbReference>
<keyword evidence="3" id="KW-1185">Reference proteome</keyword>
<gene>
    <name evidence="2" type="ORF">M0R45_029097</name>
</gene>
<reference evidence="2 3" key="1">
    <citation type="journal article" date="2023" name="G3 (Bethesda)">
        <title>A chromosome-length genome assembly and annotation of blackberry (Rubus argutus, cv. 'Hillquist').</title>
        <authorList>
            <person name="Bruna T."/>
            <person name="Aryal R."/>
            <person name="Dudchenko O."/>
            <person name="Sargent D.J."/>
            <person name="Mead D."/>
            <person name="Buti M."/>
            <person name="Cavallini A."/>
            <person name="Hytonen T."/>
            <person name="Andres J."/>
            <person name="Pham M."/>
            <person name="Weisz D."/>
            <person name="Mascagni F."/>
            <person name="Usai G."/>
            <person name="Natali L."/>
            <person name="Bassil N."/>
            <person name="Fernandez G.E."/>
            <person name="Lomsadze A."/>
            <person name="Armour M."/>
            <person name="Olukolu B."/>
            <person name="Poorten T."/>
            <person name="Britton C."/>
            <person name="Davik J."/>
            <person name="Ashrafi H."/>
            <person name="Aiden E.L."/>
            <person name="Borodovsky M."/>
            <person name="Worthington M."/>
        </authorList>
    </citation>
    <scope>NUCLEOTIDE SEQUENCE [LARGE SCALE GENOMIC DNA]</scope>
    <source>
        <strain evidence="2">PI 553951</strain>
    </source>
</reference>